<keyword evidence="5" id="KW-1185">Reference proteome</keyword>
<dbReference type="EMBL" id="JADOER010000012">
    <property type="protein sequence ID" value="MBT9313298.1"/>
    <property type="molecule type" value="Genomic_DNA"/>
</dbReference>
<comment type="similarity">
    <text evidence="2 3">Belongs to the DegT/DnrJ/EryC1 family.</text>
</comment>
<keyword evidence="1 3" id="KW-0663">Pyridoxal phosphate</keyword>
<dbReference type="CDD" id="cd00616">
    <property type="entry name" value="AHBA_syn"/>
    <property type="match status" value="1"/>
</dbReference>
<keyword evidence="4" id="KW-0808">Transferase</keyword>
<evidence type="ECO:0000256" key="2">
    <source>
        <dbReference type="ARBA" id="ARBA00037999"/>
    </source>
</evidence>
<dbReference type="PIRSF" id="PIRSF000390">
    <property type="entry name" value="PLP_StrS"/>
    <property type="match status" value="1"/>
</dbReference>
<organism evidence="4 5">
    <name type="scientific">Leptothoe kymatousa TAU-MAC 1615</name>
    <dbReference type="NCBI Taxonomy" id="2364775"/>
    <lineage>
        <taxon>Bacteria</taxon>
        <taxon>Bacillati</taxon>
        <taxon>Cyanobacteriota</taxon>
        <taxon>Cyanophyceae</taxon>
        <taxon>Nodosilineales</taxon>
        <taxon>Cymatolegaceae</taxon>
        <taxon>Leptothoe</taxon>
        <taxon>Leptothoe kymatousa</taxon>
    </lineage>
</organism>
<dbReference type="Proteomes" id="UP001196661">
    <property type="component" value="Unassembled WGS sequence"/>
</dbReference>
<dbReference type="PANTHER" id="PTHR30244:SF36">
    <property type="entry name" value="3-OXO-GLUCOSE-6-PHOSPHATE:GLUTAMATE AMINOTRANSFERASE"/>
    <property type="match status" value="1"/>
</dbReference>
<gene>
    <name evidence="4" type="ORF">IXB28_13865</name>
</gene>
<name>A0ABS5Y649_9CYAN</name>
<dbReference type="InterPro" id="IPR015421">
    <property type="entry name" value="PyrdxlP-dep_Trfase_major"/>
</dbReference>
<proteinExistence type="inferred from homology"/>
<protein>
    <submittedName>
        <fullName evidence="4">DegT/DnrJ/EryC1/StrS family aminotransferase</fullName>
    </submittedName>
</protein>
<accession>A0ABS5Y649</accession>
<dbReference type="InterPro" id="IPR015422">
    <property type="entry name" value="PyrdxlP-dep_Trfase_small"/>
</dbReference>
<comment type="caution">
    <text evidence="4">The sequence shown here is derived from an EMBL/GenBank/DDBJ whole genome shotgun (WGS) entry which is preliminary data.</text>
</comment>
<dbReference type="PANTHER" id="PTHR30244">
    <property type="entry name" value="TRANSAMINASE"/>
    <property type="match status" value="1"/>
</dbReference>
<evidence type="ECO:0000256" key="3">
    <source>
        <dbReference type="RuleBase" id="RU004508"/>
    </source>
</evidence>
<dbReference type="RefSeq" id="WP_215619190.1">
    <property type="nucleotide sequence ID" value="NZ_JADOER010000012.1"/>
</dbReference>
<dbReference type="InterPro" id="IPR015424">
    <property type="entry name" value="PyrdxlP-dep_Trfase"/>
</dbReference>
<dbReference type="InterPro" id="IPR000653">
    <property type="entry name" value="DegT/StrS_aminotransferase"/>
</dbReference>
<reference evidence="4 5" key="1">
    <citation type="journal article" date="2021" name="Mar. Drugs">
        <title>Genome Reduction and Secondary Metabolism of the Marine Sponge-Associated Cyanobacterium Leptothoe.</title>
        <authorList>
            <person name="Konstantinou D."/>
            <person name="Popin R.V."/>
            <person name="Fewer D.P."/>
            <person name="Sivonen K."/>
            <person name="Gkelis S."/>
        </authorList>
    </citation>
    <scope>NUCLEOTIDE SEQUENCE [LARGE SCALE GENOMIC DNA]</scope>
    <source>
        <strain evidence="4 5">TAU-MAC 1615</strain>
    </source>
</reference>
<dbReference type="Pfam" id="PF01041">
    <property type="entry name" value="DegT_DnrJ_EryC1"/>
    <property type="match status" value="1"/>
</dbReference>
<dbReference type="GO" id="GO:0008483">
    <property type="term" value="F:transaminase activity"/>
    <property type="evidence" value="ECO:0007669"/>
    <property type="project" value="UniProtKB-KW"/>
</dbReference>
<evidence type="ECO:0000313" key="5">
    <source>
        <dbReference type="Proteomes" id="UP001196661"/>
    </source>
</evidence>
<sequence>MANTPVVPFVDLALQHVPLQDELMAAMAAVAARGDYILGNAVSQFEQTFASTCQTRFGVGVGSGTDALTLGLRACGLGPGDQVILPVNTFVATLIGVLQAGATPIFVDCDLETGLIDLAAAERAINGRTRAIIPVHLYGQMVCPKTLRRLSERHDVIIFEDAAQAHGAERDGVMAGSVGLAAAFSFYPSKNLGAMGDGGMVVTQRELVAQTVKSLRNYGSTRKYYHTDPGGTNSRLDTLQAAILNIKLAHLAKWNCDRNRLAKLYDQALAPLSQAGLRPMVNHSGSGHVYHLYVIRLTDDCAIDRTRLQQELAVQGIQAGIHYPVPCHLQPAFHHLDYRPGDFPVAERLSQQILSLPMYPGMTEDQLTYVVEAVTKHIQAAPVLI</sequence>
<dbReference type="Gene3D" id="3.90.1150.10">
    <property type="entry name" value="Aspartate Aminotransferase, domain 1"/>
    <property type="match status" value="1"/>
</dbReference>
<dbReference type="SUPFAM" id="SSF53383">
    <property type="entry name" value="PLP-dependent transferases"/>
    <property type="match status" value="1"/>
</dbReference>
<dbReference type="Gene3D" id="3.40.640.10">
    <property type="entry name" value="Type I PLP-dependent aspartate aminotransferase-like (Major domain)"/>
    <property type="match status" value="1"/>
</dbReference>
<evidence type="ECO:0000256" key="1">
    <source>
        <dbReference type="ARBA" id="ARBA00022898"/>
    </source>
</evidence>
<keyword evidence="4" id="KW-0032">Aminotransferase</keyword>
<evidence type="ECO:0000313" key="4">
    <source>
        <dbReference type="EMBL" id="MBT9313298.1"/>
    </source>
</evidence>